<gene>
    <name evidence="12" type="ordered locus">Marme_3234</name>
</gene>
<evidence type="ECO:0000313" key="13">
    <source>
        <dbReference type="Proteomes" id="UP000001062"/>
    </source>
</evidence>
<evidence type="ECO:0000256" key="2">
    <source>
        <dbReference type="ARBA" id="ARBA00010004"/>
    </source>
</evidence>
<dbReference type="GO" id="GO:0003774">
    <property type="term" value="F:cytoskeletal motor activity"/>
    <property type="evidence" value="ECO:0007669"/>
    <property type="project" value="InterPro"/>
</dbReference>
<dbReference type="GO" id="GO:0044781">
    <property type="term" value="P:bacterial-type flagellum organization"/>
    <property type="evidence" value="ECO:0007669"/>
    <property type="project" value="UniProtKB-KW"/>
</dbReference>
<dbReference type="Proteomes" id="UP000001062">
    <property type="component" value="Chromosome"/>
</dbReference>
<keyword evidence="5" id="KW-1003">Cell membrane</keyword>
<dbReference type="InterPro" id="IPR018006">
    <property type="entry name" value="Flag_FliJ_proteobac"/>
</dbReference>
<reference evidence="12 13" key="1">
    <citation type="journal article" date="2012" name="Stand. Genomic Sci.">
        <title>Complete genome sequence of the melanogenic marine bacterium Marinomonas mediterranea type strain (MMB-1(T)).</title>
        <authorList>
            <person name="Lucas-Elio P."/>
            <person name="Goodwin L."/>
            <person name="Woyke T."/>
            <person name="Pitluck S."/>
            <person name="Nolan M."/>
            <person name="Kyrpides N.C."/>
            <person name="Detter J.C."/>
            <person name="Copeland A."/>
            <person name="Teshima H."/>
            <person name="Bruce D."/>
            <person name="Detter C."/>
            <person name="Tapia R."/>
            <person name="Han S."/>
            <person name="Land M.L."/>
            <person name="Ivanova N."/>
            <person name="Mikhailova N."/>
            <person name="Johnston A.W."/>
            <person name="Sanchez-Amat A."/>
        </authorList>
    </citation>
    <scope>NUCLEOTIDE SEQUENCE [LARGE SCALE GENOMIC DNA]</scope>
    <source>
        <strain evidence="13">ATCC 700492 / JCM 21426 / NBRC 103028 / MMB-1</strain>
    </source>
</reference>
<evidence type="ECO:0000256" key="5">
    <source>
        <dbReference type="ARBA" id="ARBA00022475"/>
    </source>
</evidence>
<name>F2K3L1_MARM1</name>
<keyword evidence="10" id="KW-1006">Bacterial flagellum protein export</keyword>
<dbReference type="NCBIfam" id="TIGR02473">
    <property type="entry name" value="flagell_FliJ"/>
    <property type="match status" value="1"/>
</dbReference>
<evidence type="ECO:0000256" key="7">
    <source>
        <dbReference type="ARBA" id="ARBA00022795"/>
    </source>
</evidence>
<keyword evidence="6" id="KW-0145">Chemotaxis</keyword>
<dbReference type="GO" id="GO:0009288">
    <property type="term" value="C:bacterial-type flagellum"/>
    <property type="evidence" value="ECO:0007669"/>
    <property type="project" value="InterPro"/>
</dbReference>
<dbReference type="PRINTS" id="PR01004">
    <property type="entry name" value="FLGFLIJ"/>
</dbReference>
<keyword evidence="13" id="KW-1185">Reference proteome</keyword>
<evidence type="ECO:0000256" key="6">
    <source>
        <dbReference type="ARBA" id="ARBA00022500"/>
    </source>
</evidence>
<evidence type="ECO:0000313" key="12">
    <source>
        <dbReference type="EMBL" id="ADZ92450.1"/>
    </source>
</evidence>
<dbReference type="KEGG" id="mme:Marme_3234"/>
<dbReference type="InterPro" id="IPR053716">
    <property type="entry name" value="Flag_assembly_chemotaxis_eff"/>
</dbReference>
<dbReference type="STRING" id="717774.Marme_3234"/>
<dbReference type="PANTHER" id="PTHR38786">
    <property type="entry name" value="FLAGELLAR FLIJ PROTEIN"/>
    <property type="match status" value="1"/>
</dbReference>
<evidence type="ECO:0000256" key="8">
    <source>
        <dbReference type="ARBA" id="ARBA00022927"/>
    </source>
</evidence>
<keyword evidence="4" id="KW-0813">Transport</keyword>
<dbReference type="EMBL" id="CP002583">
    <property type="protein sequence ID" value="ADZ92450.1"/>
    <property type="molecule type" value="Genomic_DNA"/>
</dbReference>
<organism evidence="12 13">
    <name type="scientific">Marinomonas mediterranea (strain ATCC 700492 / JCM 21426 / NBRC 103028 / MMB-1)</name>
    <dbReference type="NCBI Taxonomy" id="717774"/>
    <lineage>
        <taxon>Bacteria</taxon>
        <taxon>Pseudomonadati</taxon>
        <taxon>Pseudomonadota</taxon>
        <taxon>Gammaproteobacteria</taxon>
        <taxon>Oceanospirillales</taxon>
        <taxon>Oceanospirillaceae</taxon>
        <taxon>Marinomonas</taxon>
    </lineage>
</organism>
<dbReference type="Pfam" id="PF02050">
    <property type="entry name" value="FliJ"/>
    <property type="match status" value="1"/>
</dbReference>
<dbReference type="AlphaFoldDB" id="F2K3L1"/>
<proteinExistence type="inferred from homology"/>
<evidence type="ECO:0000256" key="4">
    <source>
        <dbReference type="ARBA" id="ARBA00022448"/>
    </source>
</evidence>
<keyword evidence="8" id="KW-0653">Protein transport</keyword>
<feature type="coiled-coil region" evidence="11">
    <location>
        <begin position="71"/>
        <end position="133"/>
    </location>
</feature>
<keyword evidence="9" id="KW-0472">Membrane</keyword>
<protein>
    <recommendedName>
        <fullName evidence="3">Flagellar FliJ protein</fullName>
    </recommendedName>
</protein>
<comment type="similarity">
    <text evidence="2">Belongs to the FliJ family.</text>
</comment>
<keyword evidence="12" id="KW-0966">Cell projection</keyword>
<dbReference type="Gene3D" id="1.10.287.1700">
    <property type="match status" value="1"/>
</dbReference>
<dbReference type="eggNOG" id="COG2882">
    <property type="taxonomic scope" value="Bacteria"/>
</dbReference>
<dbReference type="PANTHER" id="PTHR38786:SF1">
    <property type="entry name" value="FLAGELLAR FLIJ PROTEIN"/>
    <property type="match status" value="1"/>
</dbReference>
<evidence type="ECO:0000256" key="1">
    <source>
        <dbReference type="ARBA" id="ARBA00004413"/>
    </source>
</evidence>
<dbReference type="GO" id="GO:0005886">
    <property type="term" value="C:plasma membrane"/>
    <property type="evidence" value="ECO:0007669"/>
    <property type="project" value="UniProtKB-SubCell"/>
</dbReference>
<keyword evidence="12" id="KW-0969">Cilium</keyword>
<evidence type="ECO:0000256" key="9">
    <source>
        <dbReference type="ARBA" id="ARBA00023136"/>
    </source>
</evidence>
<accession>F2K3L1</accession>
<sequence length="145" mass="17209">MVKKSARMQVLVNLAQREEDKVSELVASERQKVDLDKRKLQDLMSYAEQYDQERNLLGMSSHLAINYQHFVDRLQQAIRQQEGQVARSEQQYNMAMRRWQAARAKTKGMDWLKDKSVIEEDRLEAKLEQVQNDEFAARKFFDNSR</sequence>
<dbReference type="GO" id="GO:0071973">
    <property type="term" value="P:bacterial-type flagellum-dependent cell motility"/>
    <property type="evidence" value="ECO:0007669"/>
    <property type="project" value="InterPro"/>
</dbReference>
<keyword evidence="11" id="KW-0175">Coiled coil</keyword>
<evidence type="ECO:0000256" key="11">
    <source>
        <dbReference type="SAM" id="Coils"/>
    </source>
</evidence>
<dbReference type="HOGENOM" id="CLU_119965_2_1_6"/>
<evidence type="ECO:0000256" key="3">
    <source>
        <dbReference type="ARBA" id="ARBA00020392"/>
    </source>
</evidence>
<dbReference type="GO" id="GO:0015031">
    <property type="term" value="P:protein transport"/>
    <property type="evidence" value="ECO:0007669"/>
    <property type="project" value="UniProtKB-KW"/>
</dbReference>
<dbReference type="InterPro" id="IPR012823">
    <property type="entry name" value="Flagell_FliJ"/>
</dbReference>
<dbReference type="GO" id="GO:0006935">
    <property type="term" value="P:chemotaxis"/>
    <property type="evidence" value="ECO:0007669"/>
    <property type="project" value="UniProtKB-KW"/>
</dbReference>
<keyword evidence="12" id="KW-0282">Flagellum</keyword>
<keyword evidence="7" id="KW-1005">Bacterial flagellum biogenesis</keyword>
<dbReference type="PIRSF" id="PIRSF019404">
    <property type="entry name" value="FliJ"/>
    <property type="match status" value="1"/>
</dbReference>
<dbReference type="InterPro" id="IPR052570">
    <property type="entry name" value="FliJ"/>
</dbReference>
<dbReference type="RefSeq" id="WP_013662352.1">
    <property type="nucleotide sequence ID" value="NC_015276.1"/>
</dbReference>
<comment type="subcellular location">
    <subcellularLocation>
        <location evidence="1">Cell membrane</location>
        <topology evidence="1">Peripheral membrane protein</topology>
        <orientation evidence="1">Cytoplasmic side</orientation>
    </subcellularLocation>
</comment>
<dbReference type="PATRIC" id="fig|717774.3.peg.3327"/>
<evidence type="ECO:0000256" key="10">
    <source>
        <dbReference type="ARBA" id="ARBA00023225"/>
    </source>
</evidence>